<evidence type="ECO:0000313" key="3">
    <source>
        <dbReference type="EMBL" id="GMS94814.1"/>
    </source>
</evidence>
<sequence>HKMARGARLDVPSDPIQEEKYRQRRQKNNESATKHRQRTRDLLAKAKEYEEKTAHLTSEIGKIDGMIADAEMKKTQLLKFIYSHDCVSSKEDRALLFNTMRRASTGSTFSGLPITHPVANRFAFNESPEDAISSQFDLSFRRLRLSSEMNGMVRTSLVHCHIRLQSDGGSSSFSNSYANDNSYGSLLSLDSDVMRDAPDLSEPAQYSLWINSFANDTYHIDDSNASLQLEGDIDFSRYGLP</sequence>
<dbReference type="SUPFAM" id="SSF57959">
    <property type="entry name" value="Leucine zipper domain"/>
    <property type="match status" value="1"/>
</dbReference>
<feature type="region of interest" description="Disordered" evidence="1">
    <location>
        <begin position="1"/>
        <end position="39"/>
    </location>
</feature>
<reference evidence="3" key="1">
    <citation type="submission" date="2023-10" db="EMBL/GenBank/DDBJ databases">
        <title>Genome assembly of Pristionchus species.</title>
        <authorList>
            <person name="Yoshida K."/>
            <person name="Sommer R.J."/>
        </authorList>
    </citation>
    <scope>NUCLEOTIDE SEQUENCE</scope>
    <source>
        <strain evidence="3">RS0144</strain>
    </source>
</reference>
<keyword evidence="4" id="KW-1185">Reference proteome</keyword>
<dbReference type="Gene3D" id="1.20.5.170">
    <property type="match status" value="1"/>
</dbReference>
<feature type="domain" description="BZIP" evidence="2">
    <location>
        <begin position="24"/>
        <end position="38"/>
    </location>
</feature>
<accession>A0AAV5TKE5</accession>
<gene>
    <name evidence="3" type="ORF">PENTCL1PPCAC_16989</name>
</gene>
<dbReference type="Proteomes" id="UP001432027">
    <property type="component" value="Unassembled WGS sequence"/>
</dbReference>
<name>A0AAV5TKE5_9BILA</name>
<evidence type="ECO:0000256" key="1">
    <source>
        <dbReference type="SAM" id="MobiDB-lite"/>
    </source>
</evidence>
<organism evidence="3 4">
    <name type="scientific">Pristionchus entomophagus</name>
    <dbReference type="NCBI Taxonomy" id="358040"/>
    <lineage>
        <taxon>Eukaryota</taxon>
        <taxon>Metazoa</taxon>
        <taxon>Ecdysozoa</taxon>
        <taxon>Nematoda</taxon>
        <taxon>Chromadorea</taxon>
        <taxon>Rhabditida</taxon>
        <taxon>Rhabditina</taxon>
        <taxon>Diplogasteromorpha</taxon>
        <taxon>Diplogasteroidea</taxon>
        <taxon>Neodiplogasteridae</taxon>
        <taxon>Pristionchus</taxon>
    </lineage>
</organism>
<proteinExistence type="predicted"/>
<feature type="non-terminal residue" evidence="3">
    <location>
        <position position="1"/>
    </location>
</feature>
<evidence type="ECO:0000259" key="2">
    <source>
        <dbReference type="PROSITE" id="PS00036"/>
    </source>
</evidence>
<protein>
    <recommendedName>
        <fullName evidence="2">BZIP domain-containing protein</fullName>
    </recommendedName>
</protein>
<comment type="caution">
    <text evidence="3">The sequence shown here is derived from an EMBL/GenBank/DDBJ whole genome shotgun (WGS) entry which is preliminary data.</text>
</comment>
<dbReference type="GO" id="GO:0003700">
    <property type="term" value="F:DNA-binding transcription factor activity"/>
    <property type="evidence" value="ECO:0007669"/>
    <property type="project" value="InterPro"/>
</dbReference>
<dbReference type="InterPro" id="IPR004827">
    <property type="entry name" value="bZIP"/>
</dbReference>
<dbReference type="EMBL" id="BTSX01000004">
    <property type="protein sequence ID" value="GMS94814.1"/>
    <property type="molecule type" value="Genomic_DNA"/>
</dbReference>
<dbReference type="AlphaFoldDB" id="A0AAV5TKE5"/>
<evidence type="ECO:0000313" key="4">
    <source>
        <dbReference type="Proteomes" id="UP001432027"/>
    </source>
</evidence>
<dbReference type="PROSITE" id="PS00036">
    <property type="entry name" value="BZIP_BASIC"/>
    <property type="match status" value="1"/>
</dbReference>
<dbReference type="InterPro" id="IPR046347">
    <property type="entry name" value="bZIP_sf"/>
</dbReference>